<evidence type="ECO:0000259" key="8">
    <source>
        <dbReference type="PROSITE" id="PS50237"/>
    </source>
</evidence>
<evidence type="ECO:0000256" key="5">
    <source>
        <dbReference type="ARBA" id="ARBA00022786"/>
    </source>
</evidence>
<dbReference type="InterPro" id="IPR050409">
    <property type="entry name" value="E3_ubiq-protein_ligase"/>
</dbReference>
<protein>
    <recommendedName>
        <fullName evidence="3">HECT-type E3 ubiquitin transferase</fullName>
        <ecNumber evidence="3">2.3.2.26</ecNumber>
    </recommendedName>
</protein>
<accession>A0A7S3G2K4</accession>
<evidence type="ECO:0000256" key="3">
    <source>
        <dbReference type="ARBA" id="ARBA00012485"/>
    </source>
</evidence>
<dbReference type="Pfam" id="PF00632">
    <property type="entry name" value="HECT"/>
    <property type="match status" value="1"/>
</dbReference>
<feature type="active site" description="Glycyl thioester intermediate" evidence="6">
    <location>
        <position position="664"/>
    </location>
</feature>
<evidence type="ECO:0000256" key="2">
    <source>
        <dbReference type="ARBA" id="ARBA00004906"/>
    </source>
</evidence>
<comment type="catalytic activity">
    <reaction evidence="1">
        <text>S-ubiquitinyl-[E2 ubiquitin-conjugating enzyme]-L-cysteine + [acceptor protein]-L-lysine = [E2 ubiquitin-conjugating enzyme]-L-cysteine + N(6)-ubiquitinyl-[acceptor protein]-L-lysine.</text>
        <dbReference type="EC" id="2.3.2.26"/>
    </reaction>
</comment>
<dbReference type="GO" id="GO:0006511">
    <property type="term" value="P:ubiquitin-dependent protein catabolic process"/>
    <property type="evidence" value="ECO:0007669"/>
    <property type="project" value="TreeGrafter"/>
</dbReference>
<dbReference type="InterPro" id="IPR000569">
    <property type="entry name" value="HECT_dom"/>
</dbReference>
<dbReference type="GO" id="GO:0061630">
    <property type="term" value="F:ubiquitin protein ligase activity"/>
    <property type="evidence" value="ECO:0007669"/>
    <property type="project" value="UniProtKB-EC"/>
</dbReference>
<evidence type="ECO:0000256" key="6">
    <source>
        <dbReference type="PROSITE-ProRule" id="PRU00104"/>
    </source>
</evidence>
<dbReference type="PANTHER" id="PTHR11254">
    <property type="entry name" value="HECT DOMAIN UBIQUITIN-PROTEIN LIGASE"/>
    <property type="match status" value="1"/>
</dbReference>
<keyword evidence="4" id="KW-0808">Transferase</keyword>
<dbReference type="EMBL" id="HBIB01011267">
    <property type="protein sequence ID" value="CAE0245109.1"/>
    <property type="molecule type" value="Transcribed_RNA"/>
</dbReference>
<evidence type="ECO:0000313" key="10">
    <source>
        <dbReference type="EMBL" id="CAE0245110.1"/>
    </source>
</evidence>
<dbReference type="PROSITE" id="PS50237">
    <property type="entry name" value="HECT"/>
    <property type="match status" value="1"/>
</dbReference>
<evidence type="ECO:0000256" key="4">
    <source>
        <dbReference type="ARBA" id="ARBA00022679"/>
    </source>
</evidence>
<dbReference type="GO" id="GO:0005737">
    <property type="term" value="C:cytoplasm"/>
    <property type="evidence" value="ECO:0007669"/>
    <property type="project" value="TreeGrafter"/>
</dbReference>
<dbReference type="SUPFAM" id="SSF56204">
    <property type="entry name" value="Hect, E3 ligase catalytic domain"/>
    <property type="match status" value="1"/>
</dbReference>
<dbReference type="PANTHER" id="PTHR11254:SF67">
    <property type="entry name" value="E3 UBIQUITIN-PROTEIN LIGASE HUWE1"/>
    <property type="match status" value="1"/>
</dbReference>
<sequence>MVEALCQAHRGGEAAASLAQHHWAAPLELLGDKPAVQEYIKSKLVELKEAVVKHLTGPDPLQRLSQNEMTLFCTLFDAHPFLPSDCAQLFDAVVRLSEDSEYVLRGGDLFSSSPKVLLTAACVRAVYLNAIKCEEGRQIVLKLFARTVPFLDDVVRQLPTLVSSEGGWLDFLYSEVSSLLPFTMRARLLRLEGPSWASRRGGSAAQRSAVPVHGEGRGERLSSHEQIQIIAENMVALGGNQDMRNVSDLIARLSEIMERSEGHQNGDFHIESLSSHYLRVSRNRLLSSTIVGDFGCLSLEKLQELLTKRTLAVEFATDEDEQLAEEEGRARRRRRVRVDIGQGGGVTREWVLLFFNDVCASPLFETKDGGRTFHPASFVTREELLQLGVEKDVEEVFRIIGRMLGVAVVENVQLDARLSDALIKLMCEAEVNEEDLAGVDPALYDTKVRHLRQHSLAELGFVTDVDHPNAFEYGLHFVATNRHGVEVPLVRGGERMIVNDGTKDSYVKAATCFHLLGAHYDSERDEHVGMSVELSSLLGGYNEVISAKVVAQLGLGMEELKVCLFGQDRVDTADWKANTTLAPELVEHSEMVAWWWEVVEEADERERRDILQFSTGNPRVPVGGFAFLNRDNGSLDTSGRKGFYIGLLQCEGDPNTFLPASQTCFNTIRLPAYTSKAMLQTQMTKAIALTKIGFGLC</sequence>
<evidence type="ECO:0000313" key="9">
    <source>
        <dbReference type="EMBL" id="CAE0245109.1"/>
    </source>
</evidence>
<evidence type="ECO:0000313" key="11">
    <source>
        <dbReference type="EMBL" id="CAE0245111.1"/>
    </source>
</evidence>
<dbReference type="Gene3D" id="3.30.2160.10">
    <property type="entry name" value="Hect, E3 ligase catalytic domain"/>
    <property type="match status" value="1"/>
</dbReference>
<dbReference type="EMBL" id="HBIB01011268">
    <property type="protein sequence ID" value="CAE0245110.1"/>
    <property type="molecule type" value="Transcribed_RNA"/>
</dbReference>
<proteinExistence type="predicted"/>
<dbReference type="InterPro" id="IPR035983">
    <property type="entry name" value="Hect_E3_ubiquitin_ligase"/>
</dbReference>
<feature type="domain" description="HECT" evidence="8">
    <location>
        <begin position="343"/>
        <end position="697"/>
    </location>
</feature>
<evidence type="ECO:0000256" key="1">
    <source>
        <dbReference type="ARBA" id="ARBA00000885"/>
    </source>
</evidence>
<organism evidence="9">
    <name type="scientific">Palpitomonas bilix</name>
    <dbReference type="NCBI Taxonomy" id="652834"/>
    <lineage>
        <taxon>Eukaryota</taxon>
        <taxon>Eukaryota incertae sedis</taxon>
    </lineage>
</organism>
<name>A0A7S3G2K4_9EUKA</name>
<comment type="pathway">
    <text evidence="2">Protein modification; protein ubiquitination.</text>
</comment>
<keyword evidence="5 6" id="KW-0833">Ubl conjugation pathway</keyword>
<feature type="region of interest" description="Disordered" evidence="7">
    <location>
        <begin position="198"/>
        <end position="219"/>
    </location>
</feature>
<dbReference type="GO" id="GO:0000209">
    <property type="term" value="P:protein polyubiquitination"/>
    <property type="evidence" value="ECO:0007669"/>
    <property type="project" value="TreeGrafter"/>
</dbReference>
<dbReference type="EC" id="2.3.2.26" evidence="3"/>
<gene>
    <name evidence="9" type="ORF">PBIL07802_LOCUS7289</name>
    <name evidence="10" type="ORF">PBIL07802_LOCUS7290</name>
    <name evidence="11" type="ORF">PBIL07802_LOCUS7291</name>
</gene>
<dbReference type="Gene3D" id="3.90.1750.10">
    <property type="entry name" value="Hect, E3 ligase catalytic domains"/>
    <property type="match status" value="1"/>
</dbReference>
<evidence type="ECO:0000256" key="7">
    <source>
        <dbReference type="SAM" id="MobiDB-lite"/>
    </source>
</evidence>
<dbReference type="SMART" id="SM00119">
    <property type="entry name" value="HECTc"/>
    <property type="match status" value="1"/>
</dbReference>
<dbReference type="EMBL" id="HBIB01011269">
    <property type="protein sequence ID" value="CAE0245111.1"/>
    <property type="molecule type" value="Transcribed_RNA"/>
</dbReference>
<dbReference type="AlphaFoldDB" id="A0A7S3G2K4"/>
<reference evidence="9" key="1">
    <citation type="submission" date="2021-01" db="EMBL/GenBank/DDBJ databases">
        <authorList>
            <person name="Corre E."/>
            <person name="Pelletier E."/>
            <person name="Niang G."/>
            <person name="Scheremetjew M."/>
            <person name="Finn R."/>
            <person name="Kale V."/>
            <person name="Holt S."/>
            <person name="Cochrane G."/>
            <person name="Meng A."/>
            <person name="Brown T."/>
            <person name="Cohen L."/>
        </authorList>
    </citation>
    <scope>NUCLEOTIDE SEQUENCE</scope>
    <source>
        <strain evidence="9">NIES-2562</strain>
    </source>
</reference>
<dbReference type="Gene3D" id="3.30.2410.10">
    <property type="entry name" value="Hect, E3 ligase catalytic domain"/>
    <property type="match status" value="1"/>
</dbReference>